<protein>
    <recommendedName>
        <fullName evidence="1">DUF4189 domain-containing protein</fullName>
    </recommendedName>
</protein>
<feature type="domain" description="DUF4189" evidence="1">
    <location>
        <begin position="59"/>
        <end position="141"/>
    </location>
</feature>
<dbReference type="EMBL" id="MVHE01000022">
    <property type="protein sequence ID" value="ORA20495.1"/>
    <property type="molecule type" value="Genomic_DNA"/>
</dbReference>
<comment type="caution">
    <text evidence="2">The sequence shown here is derived from an EMBL/GenBank/DDBJ whole genome shotgun (WGS) entry which is preliminary data.</text>
</comment>
<dbReference type="Pfam" id="PF13827">
    <property type="entry name" value="DUF4189"/>
    <property type="match status" value="1"/>
</dbReference>
<evidence type="ECO:0000313" key="2">
    <source>
        <dbReference type="EMBL" id="ORA20495.1"/>
    </source>
</evidence>
<evidence type="ECO:0000259" key="1">
    <source>
        <dbReference type="Pfam" id="PF13827"/>
    </source>
</evidence>
<dbReference type="InterPro" id="IPR025240">
    <property type="entry name" value="DUF4189"/>
</dbReference>
<organism evidence="2 3">
    <name type="scientific">Mycobacterium angelicum</name>
    <dbReference type="NCBI Taxonomy" id="470074"/>
    <lineage>
        <taxon>Bacteria</taxon>
        <taxon>Bacillati</taxon>
        <taxon>Actinomycetota</taxon>
        <taxon>Actinomycetes</taxon>
        <taxon>Mycobacteriales</taxon>
        <taxon>Mycobacteriaceae</taxon>
        <taxon>Mycobacterium</taxon>
    </lineage>
</organism>
<evidence type="ECO:0000313" key="3">
    <source>
        <dbReference type="Proteomes" id="UP000192284"/>
    </source>
</evidence>
<dbReference type="AlphaFoldDB" id="A0A1W9ZS51"/>
<accession>A0A1W9ZS51</accession>
<keyword evidence="3" id="KW-1185">Reference proteome</keyword>
<dbReference type="OrthoDB" id="4742838at2"/>
<reference evidence="2 3" key="1">
    <citation type="submission" date="2017-02" db="EMBL/GenBank/DDBJ databases">
        <title>The new phylogeny of genus Mycobacterium.</title>
        <authorList>
            <person name="Tortoli E."/>
            <person name="Trovato A."/>
            <person name="Cirillo D.M."/>
        </authorList>
    </citation>
    <scope>NUCLEOTIDE SEQUENCE [LARGE SCALE GENOMIC DNA]</scope>
    <source>
        <strain evidence="2 3">DSM 45057</strain>
    </source>
</reference>
<proteinExistence type="predicted"/>
<name>A0A1W9ZS51_MYCAN</name>
<dbReference type="Proteomes" id="UP000192284">
    <property type="component" value="Unassembled WGS sequence"/>
</dbReference>
<sequence length="146" mass="15385">MINKRGHRIALAVASVGATAGLMVLALPLVPQVGANLDNAVLSEMGMAAEMPLPHIMRYGAIAYAPNGAWGRSRGYESQSLADQAALENCGDKDCKVIARFNLCGAVAYDGSTYQGGNGYSRSMAEADALNKLPGGKIVNWMCQQH</sequence>
<gene>
    <name evidence="2" type="ORF">BST12_15130</name>
</gene>